<dbReference type="Pfam" id="PF06050">
    <property type="entry name" value="HGD-D"/>
    <property type="match status" value="1"/>
</dbReference>
<dbReference type="AlphaFoldDB" id="A0A5M6IWM0"/>
<dbReference type="EMBL" id="VWPK01000010">
    <property type="protein sequence ID" value="KAA5612713.1"/>
    <property type="molecule type" value="Genomic_DNA"/>
</dbReference>
<dbReference type="Gene3D" id="1.20.1270.370">
    <property type="match status" value="1"/>
</dbReference>
<dbReference type="OrthoDB" id="9810278at2"/>
<dbReference type="Proteomes" id="UP000325255">
    <property type="component" value="Unassembled WGS sequence"/>
</dbReference>
<accession>A0A5M6IWM0</accession>
<dbReference type="Gene3D" id="3.40.50.11900">
    <property type="match status" value="1"/>
</dbReference>
<organism evidence="2 3">
    <name type="scientific">Rhodovastum atsumiense</name>
    <dbReference type="NCBI Taxonomy" id="504468"/>
    <lineage>
        <taxon>Bacteria</taxon>
        <taxon>Pseudomonadati</taxon>
        <taxon>Pseudomonadota</taxon>
        <taxon>Alphaproteobacteria</taxon>
        <taxon>Acetobacterales</taxon>
        <taxon>Acetobacteraceae</taxon>
        <taxon>Rhodovastum</taxon>
    </lineage>
</organism>
<dbReference type="InterPro" id="IPR010327">
    <property type="entry name" value="FldB/FldC_alpha/beta"/>
</dbReference>
<sequence length="405" mass="44888">MSDVIERRSSGIPGDTTGFHQAVHSPGLAALDEIAATYSLENIHQLAEAGRQVIWGGRSWESPLVFACDTIPVAHDQLWATDSRRSEATAEDHFQVPGEFCSMIKAMIGRLHADRDRHIKKVLHFGSGCEPVNAVFELARRDGYDIHTIETVSAFTPEEKRPHAVAFLVRELHRVAVWLTGRPADEDRVAEEIRRKNSVIRKVKHLVELRAVHPFYVSASRTRQIFMGSMHGYGDLDAFGAALDLLIGELEALEPLPLPPSYIPLVIAGGVGNQRILDAIEESHGVIVGWVMNGTYEYREDVPPLESLAHYVLDAQGRGDLGEAVGASVSYRRTLVEEAVRRTGARGIVSASLIGCPYASMMQQLERDHFKQIGVPLIAIDTDVHREPPTEEQITRIKAFMEMLA</sequence>
<gene>
    <name evidence="2" type="ORF">F1189_08220</name>
</gene>
<name>A0A5M6IWM0_9PROT</name>
<protein>
    <submittedName>
        <fullName evidence="2">2-hydroxyacyl-CoA dehydratase</fullName>
    </submittedName>
</protein>
<reference evidence="2 3" key="1">
    <citation type="submission" date="2019-09" db="EMBL/GenBank/DDBJ databases">
        <title>Genome sequence of Rhodovastum atsumiense, a diverse member of the Acetobacteraceae family of non-sulfur purple photosynthetic bacteria.</title>
        <authorList>
            <person name="Meyer T."/>
            <person name="Kyndt J."/>
        </authorList>
    </citation>
    <scope>NUCLEOTIDE SEQUENCE [LARGE SCALE GENOMIC DNA]</scope>
    <source>
        <strain evidence="2 3">DSM 21279</strain>
    </source>
</reference>
<dbReference type="PANTHER" id="PTHR30548:SF1">
    <property type="entry name" value="DEHYDRATASE SUBUNIT MJ0007-RELATED"/>
    <property type="match status" value="1"/>
</dbReference>
<proteinExistence type="inferred from homology"/>
<keyword evidence="3" id="KW-1185">Reference proteome</keyword>
<comment type="caution">
    <text evidence="2">The sequence shown here is derived from an EMBL/GenBank/DDBJ whole genome shotgun (WGS) entry which is preliminary data.</text>
</comment>
<dbReference type="PANTHER" id="PTHR30548">
    <property type="entry name" value="2-HYDROXYGLUTARYL-COA DEHYDRATASE, D-COMPONENT-RELATED"/>
    <property type="match status" value="1"/>
</dbReference>
<evidence type="ECO:0000313" key="2">
    <source>
        <dbReference type="EMBL" id="KAA5612713.1"/>
    </source>
</evidence>
<evidence type="ECO:0000256" key="1">
    <source>
        <dbReference type="ARBA" id="ARBA00005806"/>
    </source>
</evidence>
<comment type="similarity">
    <text evidence="1">Belongs to the FldB/FldC dehydratase alpha/beta subunit family.</text>
</comment>
<dbReference type="Gene3D" id="3.40.50.11890">
    <property type="match status" value="1"/>
</dbReference>
<evidence type="ECO:0000313" key="3">
    <source>
        <dbReference type="Proteomes" id="UP000325255"/>
    </source>
</evidence>
<dbReference type="RefSeq" id="WP_150040246.1">
    <property type="nucleotide sequence ID" value="NZ_OW485601.1"/>
</dbReference>